<evidence type="ECO:0000259" key="1">
    <source>
        <dbReference type="PROSITE" id="PS50801"/>
    </source>
</evidence>
<dbReference type="Pfam" id="PF13466">
    <property type="entry name" value="STAS_2"/>
    <property type="match status" value="1"/>
</dbReference>
<dbReference type="InterPro" id="IPR002645">
    <property type="entry name" value="STAS_dom"/>
</dbReference>
<accession>A0ABT4S9F1</accession>
<dbReference type="Gene3D" id="3.30.750.24">
    <property type="entry name" value="STAS domain"/>
    <property type="match status" value="1"/>
</dbReference>
<dbReference type="InterPro" id="IPR036513">
    <property type="entry name" value="STAS_dom_sf"/>
</dbReference>
<dbReference type="EMBL" id="JAPNNL010000028">
    <property type="protein sequence ID" value="MDA0633816.1"/>
    <property type="molecule type" value="Genomic_DNA"/>
</dbReference>
<comment type="caution">
    <text evidence="2">The sequence shown here is derived from an EMBL/GenBank/DDBJ whole genome shotgun (WGS) entry which is preliminary data.</text>
</comment>
<dbReference type="CDD" id="cd07043">
    <property type="entry name" value="STAS_anti-anti-sigma_factors"/>
    <property type="match status" value="1"/>
</dbReference>
<sequence>MSDDTERLLYQDAQVHVIARCPPLTILLVGEVDITNSQELARTLRRSWNGGEPLVVDTGALTFVDLSGLRVLALPALPPEDRWIRLINLTPCQKRLLDLMGWRQKARARPLA</sequence>
<dbReference type="Proteomes" id="UP001144036">
    <property type="component" value="Unassembled WGS sequence"/>
</dbReference>
<dbReference type="InterPro" id="IPR058548">
    <property type="entry name" value="MlaB-like_STAS"/>
</dbReference>
<dbReference type="SUPFAM" id="SSF52091">
    <property type="entry name" value="SpoIIaa-like"/>
    <property type="match status" value="1"/>
</dbReference>
<feature type="domain" description="STAS" evidence="1">
    <location>
        <begin position="24"/>
        <end position="72"/>
    </location>
</feature>
<dbReference type="PROSITE" id="PS50801">
    <property type="entry name" value="STAS"/>
    <property type="match status" value="1"/>
</dbReference>
<organism evidence="2 3">
    <name type="scientific">Nonomuraea corallina</name>
    <dbReference type="NCBI Taxonomy" id="2989783"/>
    <lineage>
        <taxon>Bacteria</taxon>
        <taxon>Bacillati</taxon>
        <taxon>Actinomycetota</taxon>
        <taxon>Actinomycetes</taxon>
        <taxon>Streptosporangiales</taxon>
        <taxon>Streptosporangiaceae</taxon>
        <taxon>Nonomuraea</taxon>
    </lineage>
</organism>
<keyword evidence="3" id="KW-1185">Reference proteome</keyword>
<gene>
    <name evidence="2" type="ORF">OUY22_10330</name>
</gene>
<evidence type="ECO:0000313" key="3">
    <source>
        <dbReference type="Proteomes" id="UP001144036"/>
    </source>
</evidence>
<reference evidence="2" key="1">
    <citation type="submission" date="2022-11" db="EMBL/GenBank/DDBJ databases">
        <title>Nonomuraea corallina sp. nov., a new species of the genus Nonomuraea isolated from sea side sediment in Thai sea.</title>
        <authorList>
            <person name="Ngamcharungchit C."/>
            <person name="Matsumoto A."/>
            <person name="Suriyachadkun C."/>
            <person name="Panbangred W."/>
            <person name="Inahashi Y."/>
            <person name="Intra B."/>
        </authorList>
    </citation>
    <scope>NUCLEOTIDE SEQUENCE</scope>
    <source>
        <strain evidence="2">MCN248</strain>
    </source>
</reference>
<dbReference type="RefSeq" id="WP_270154616.1">
    <property type="nucleotide sequence ID" value="NZ_JAPNNL010000028.1"/>
</dbReference>
<proteinExistence type="predicted"/>
<protein>
    <submittedName>
        <fullName evidence="2">STAS domain-containing protein</fullName>
    </submittedName>
</protein>
<evidence type="ECO:0000313" key="2">
    <source>
        <dbReference type="EMBL" id="MDA0633816.1"/>
    </source>
</evidence>
<name>A0ABT4S9F1_9ACTN</name>